<organism evidence="1 2">
    <name type="scientific">Candidatus Staskawiczbacteria bacterium RIFCSPHIGHO2_12_FULL_38_11</name>
    <dbReference type="NCBI Taxonomy" id="1802209"/>
    <lineage>
        <taxon>Bacteria</taxon>
        <taxon>Candidatus Staskawicziibacteriota</taxon>
    </lineage>
</organism>
<evidence type="ECO:0000313" key="1">
    <source>
        <dbReference type="EMBL" id="OGZ70396.1"/>
    </source>
</evidence>
<dbReference type="EMBL" id="MHOV01000010">
    <property type="protein sequence ID" value="OGZ70396.1"/>
    <property type="molecule type" value="Genomic_DNA"/>
</dbReference>
<name>A0A1G2I6F3_9BACT</name>
<accession>A0A1G2I6F3</accession>
<gene>
    <name evidence="1" type="ORF">A3F47_00790</name>
</gene>
<comment type="caution">
    <text evidence="1">The sequence shown here is derived from an EMBL/GenBank/DDBJ whole genome shotgun (WGS) entry which is preliminary data.</text>
</comment>
<protein>
    <submittedName>
        <fullName evidence="1">Uncharacterized protein</fullName>
    </submittedName>
</protein>
<reference evidence="1 2" key="1">
    <citation type="journal article" date="2016" name="Nat. Commun.">
        <title>Thousands of microbial genomes shed light on interconnected biogeochemical processes in an aquifer system.</title>
        <authorList>
            <person name="Anantharaman K."/>
            <person name="Brown C.T."/>
            <person name="Hug L.A."/>
            <person name="Sharon I."/>
            <person name="Castelle C.J."/>
            <person name="Probst A.J."/>
            <person name="Thomas B.C."/>
            <person name="Singh A."/>
            <person name="Wilkins M.J."/>
            <person name="Karaoz U."/>
            <person name="Brodie E.L."/>
            <person name="Williams K.H."/>
            <person name="Hubbard S.S."/>
            <person name="Banfield J.F."/>
        </authorList>
    </citation>
    <scope>NUCLEOTIDE SEQUENCE [LARGE SCALE GENOMIC DNA]</scope>
</reference>
<evidence type="ECO:0000313" key="2">
    <source>
        <dbReference type="Proteomes" id="UP000179214"/>
    </source>
</evidence>
<dbReference type="AlphaFoldDB" id="A0A1G2I6F3"/>
<dbReference type="Proteomes" id="UP000179214">
    <property type="component" value="Unassembled WGS sequence"/>
</dbReference>
<sequence length="157" mass="17962">MSNAFSSYTFNLLPIFENDLTKSGWILTSEIDDADGEFAIDVLDILQEGEVISLHGLIDIAKDNDALCSQRHIESILRKQEDLSVQERLKLLPAECQECCSIAAGTILVDSKNRPFMSYIAWCPSEWLESKSKWEMRFYCAKIGFNHHFKLLKARKL</sequence>
<proteinExistence type="predicted"/>